<dbReference type="EC" id="6.3.5.-" evidence="7"/>
<dbReference type="InterPro" id="IPR017959">
    <property type="entry name" value="Asn/Gln-tRNA_amidoTrfase_suB/E"/>
</dbReference>
<comment type="function">
    <text evidence="7">Allows the formation of correctly charged Gln-tRNA(Gln) through the transamidation of misacylated Glu-tRNA(Gln) in the mitochondria. The reaction takes place in the presence of glutamine and ATP through an activated gamma-phospho-Glu-tRNA(Gln).</text>
</comment>
<sequence>MQFLPVIGLEVHAQIKSSAKLFSAAPSAISRLTGAPNANVALFDAAFPGSLPTLNRECVQLALRAAIALDSDIHHRSAFDRKHYFYPDLPHGYQITQHFNPFATGGYLDLTKYDGVDTEKRIRIHQIQIEQDSGKLLPSNTSPANVLVDLNRAGLGVLEIVTRPDFSSASEVLAFMRKSQRLLWHIGVASSDMDEGAWRCDVNISVSTKSQKSDLWKEGVRTELKHVSKFNVVRTAIEFEIARQISILKSGREVLQETMGLDENGHTIRLRGKEDAPDYRYMPEPDLPALIVTDRLINQVAKLMPESLDARRDRLEKDYGLNMFSIGVLMDEPGAVEYYEALANCPLSIHEFGALIDLVEDGKISGIRGKDVLAIMFESAVSEQSDKRLSALEIARINDWLIENDSEEHYLDIIVDELLAKHEDLVNVPELYYYYFTDS</sequence>
<evidence type="ECO:0000256" key="7">
    <source>
        <dbReference type="HAMAP-Rule" id="MF_03147"/>
    </source>
</evidence>
<dbReference type="SUPFAM" id="SSF89095">
    <property type="entry name" value="GatB/YqeY motif"/>
    <property type="match status" value="1"/>
</dbReference>
<evidence type="ECO:0000259" key="8">
    <source>
        <dbReference type="Pfam" id="PF02934"/>
    </source>
</evidence>
<dbReference type="GO" id="GO:0030956">
    <property type="term" value="C:glutamyl-tRNA(Gln) amidotransferase complex"/>
    <property type="evidence" value="ECO:0007669"/>
    <property type="project" value="UniProtKB-UniRule"/>
</dbReference>
<dbReference type="Proteomes" id="UP001211907">
    <property type="component" value="Unassembled WGS sequence"/>
</dbReference>
<dbReference type="GO" id="GO:0005739">
    <property type="term" value="C:mitochondrion"/>
    <property type="evidence" value="ECO:0007669"/>
    <property type="project" value="UniProtKB-SubCell"/>
</dbReference>
<comment type="catalytic activity">
    <reaction evidence="6 7">
        <text>L-glutamyl-tRNA(Gln) + L-glutamine + ATP + H2O = L-glutaminyl-tRNA(Gln) + L-glutamate + ADP + phosphate + H(+)</text>
        <dbReference type="Rhea" id="RHEA:17521"/>
        <dbReference type="Rhea" id="RHEA-COMP:9681"/>
        <dbReference type="Rhea" id="RHEA-COMP:9684"/>
        <dbReference type="ChEBI" id="CHEBI:15377"/>
        <dbReference type="ChEBI" id="CHEBI:15378"/>
        <dbReference type="ChEBI" id="CHEBI:29985"/>
        <dbReference type="ChEBI" id="CHEBI:30616"/>
        <dbReference type="ChEBI" id="CHEBI:43474"/>
        <dbReference type="ChEBI" id="CHEBI:58359"/>
        <dbReference type="ChEBI" id="CHEBI:78520"/>
        <dbReference type="ChEBI" id="CHEBI:78521"/>
        <dbReference type="ChEBI" id="CHEBI:456216"/>
    </reaction>
</comment>
<evidence type="ECO:0000256" key="2">
    <source>
        <dbReference type="ARBA" id="ARBA00022598"/>
    </source>
</evidence>
<comment type="subunit">
    <text evidence="7">Subunit of the heterotrimeric GatCAB amidotransferase (AdT) complex, composed of A, B and C subunits.</text>
</comment>
<dbReference type="GO" id="GO:0032543">
    <property type="term" value="P:mitochondrial translation"/>
    <property type="evidence" value="ECO:0007669"/>
    <property type="project" value="UniProtKB-UniRule"/>
</dbReference>
<dbReference type="PANTHER" id="PTHR11659:SF0">
    <property type="entry name" value="GLUTAMYL-TRNA(GLN) AMIDOTRANSFERASE SUBUNIT B, MITOCHONDRIAL"/>
    <property type="match status" value="1"/>
</dbReference>
<dbReference type="InterPro" id="IPR014746">
    <property type="entry name" value="Gln_synth/guanido_kin_cat_dom"/>
</dbReference>
<comment type="similarity">
    <text evidence="1 7">Belongs to the GatB/GatE family. GatB subfamily.</text>
</comment>
<evidence type="ECO:0000256" key="4">
    <source>
        <dbReference type="ARBA" id="ARBA00022840"/>
    </source>
</evidence>
<keyword evidence="5 7" id="KW-0648">Protein biosynthesis</keyword>
<reference evidence="9" key="1">
    <citation type="submission" date="2020-05" db="EMBL/GenBank/DDBJ databases">
        <title>Phylogenomic resolution of chytrid fungi.</title>
        <authorList>
            <person name="Stajich J.E."/>
            <person name="Amses K."/>
            <person name="Simmons R."/>
            <person name="Seto K."/>
            <person name="Myers J."/>
            <person name="Bonds A."/>
            <person name="Quandt C.A."/>
            <person name="Barry K."/>
            <person name="Liu P."/>
            <person name="Grigoriev I."/>
            <person name="Longcore J.E."/>
            <person name="James T.Y."/>
        </authorList>
    </citation>
    <scope>NUCLEOTIDE SEQUENCE</scope>
    <source>
        <strain evidence="9">JEL0513</strain>
    </source>
</reference>
<dbReference type="SUPFAM" id="SSF55931">
    <property type="entry name" value="Glutamine synthetase/guanido kinase"/>
    <property type="match status" value="1"/>
</dbReference>
<accession>A0AAD5XBV6</accession>
<keyword evidence="10" id="KW-1185">Reference proteome</keyword>
<feature type="domain" description="Aspartyl/Glutamyl-tRNA(Gln) amidotransferase subunit B/E catalytic" evidence="8">
    <location>
        <begin position="6"/>
        <end position="297"/>
    </location>
</feature>
<dbReference type="AlphaFoldDB" id="A0AAD5XBV6"/>
<evidence type="ECO:0000256" key="5">
    <source>
        <dbReference type="ARBA" id="ARBA00022917"/>
    </source>
</evidence>
<dbReference type="Pfam" id="PF02934">
    <property type="entry name" value="GatB_N"/>
    <property type="match status" value="1"/>
</dbReference>
<keyword evidence="7" id="KW-0496">Mitochondrion</keyword>
<dbReference type="NCBIfam" id="TIGR00133">
    <property type="entry name" value="gatB"/>
    <property type="match status" value="1"/>
</dbReference>
<dbReference type="HAMAP" id="MF_00121">
    <property type="entry name" value="GatB"/>
    <property type="match status" value="1"/>
</dbReference>
<dbReference type="InterPro" id="IPR003789">
    <property type="entry name" value="Asn/Gln_tRNA_amidoTrase-B-like"/>
</dbReference>
<dbReference type="NCBIfam" id="NF004012">
    <property type="entry name" value="PRK05477.1-2"/>
    <property type="match status" value="1"/>
</dbReference>
<organism evidence="9 10">
    <name type="scientific">Physocladia obscura</name>
    <dbReference type="NCBI Taxonomy" id="109957"/>
    <lineage>
        <taxon>Eukaryota</taxon>
        <taxon>Fungi</taxon>
        <taxon>Fungi incertae sedis</taxon>
        <taxon>Chytridiomycota</taxon>
        <taxon>Chytridiomycota incertae sedis</taxon>
        <taxon>Chytridiomycetes</taxon>
        <taxon>Chytridiales</taxon>
        <taxon>Chytriomycetaceae</taxon>
        <taxon>Physocladia</taxon>
    </lineage>
</organism>
<proteinExistence type="inferred from homology"/>
<evidence type="ECO:0000256" key="3">
    <source>
        <dbReference type="ARBA" id="ARBA00022741"/>
    </source>
</evidence>
<comment type="subcellular location">
    <subcellularLocation>
        <location evidence="7">Mitochondrion</location>
    </subcellularLocation>
</comment>
<evidence type="ECO:0000256" key="6">
    <source>
        <dbReference type="ARBA" id="ARBA00047913"/>
    </source>
</evidence>
<comment type="caution">
    <text evidence="9">The sequence shown here is derived from an EMBL/GenBank/DDBJ whole genome shotgun (WGS) entry which is preliminary data.</text>
</comment>
<evidence type="ECO:0000313" key="10">
    <source>
        <dbReference type="Proteomes" id="UP001211907"/>
    </source>
</evidence>
<evidence type="ECO:0000313" key="9">
    <source>
        <dbReference type="EMBL" id="KAJ3119371.1"/>
    </source>
</evidence>
<protein>
    <recommendedName>
        <fullName evidence="7">Glutamyl-tRNA(Gln) amidotransferase subunit B, mitochondrial</fullName>
        <shortName evidence="7">Glu-AdT subunit B</shortName>
        <ecNumber evidence="7">6.3.5.-</ecNumber>
    </recommendedName>
</protein>
<evidence type="ECO:0000256" key="1">
    <source>
        <dbReference type="ARBA" id="ARBA00005306"/>
    </source>
</evidence>
<gene>
    <name evidence="9" type="ORF">HK100_000347</name>
</gene>
<dbReference type="InterPro" id="IPR004413">
    <property type="entry name" value="GatB"/>
</dbReference>
<dbReference type="PANTHER" id="PTHR11659">
    <property type="entry name" value="GLUTAMYL-TRNA GLN AMIDOTRANSFERASE SUBUNIT B MITOCHONDRIAL AND PROKARYOTIC PET112-RELATED"/>
    <property type="match status" value="1"/>
</dbReference>
<dbReference type="EMBL" id="JADGJH010001067">
    <property type="protein sequence ID" value="KAJ3119371.1"/>
    <property type="molecule type" value="Genomic_DNA"/>
</dbReference>
<dbReference type="GO" id="GO:0070681">
    <property type="term" value="P:glutaminyl-tRNAGln biosynthesis via transamidation"/>
    <property type="evidence" value="ECO:0007669"/>
    <property type="project" value="UniProtKB-UniRule"/>
</dbReference>
<dbReference type="InterPro" id="IPR006075">
    <property type="entry name" value="Asn/Gln-tRNA_Trfase_suB/E_cat"/>
</dbReference>
<name>A0AAD5XBV6_9FUNG</name>
<keyword evidence="3 7" id="KW-0547">Nucleotide-binding</keyword>
<keyword evidence="2 7" id="KW-0436">Ligase</keyword>
<keyword evidence="4 7" id="KW-0067">ATP-binding</keyword>
<dbReference type="GO" id="GO:0005524">
    <property type="term" value="F:ATP binding"/>
    <property type="evidence" value="ECO:0007669"/>
    <property type="project" value="UniProtKB-KW"/>
</dbReference>
<dbReference type="GO" id="GO:0050567">
    <property type="term" value="F:glutaminyl-tRNA synthase (glutamine-hydrolyzing) activity"/>
    <property type="evidence" value="ECO:0007669"/>
    <property type="project" value="UniProtKB-UniRule"/>
</dbReference>